<evidence type="ECO:0000256" key="2">
    <source>
        <dbReference type="SAM" id="MobiDB-lite"/>
    </source>
</evidence>
<evidence type="ECO:0000313" key="4">
    <source>
        <dbReference type="Proteomes" id="UP000230002"/>
    </source>
</evidence>
<dbReference type="STRING" id="1077348.A0A2G8S7I4"/>
<sequence>MSYAPSYPQPGGGYPGAAAHGHASHPQQPPYPMPQQQQPPYGAPAPAPPHGYPSQSQAPPQSGPGMLPSAGEVEGAQYRIDHRDSNSLLSLRLQPGCQVKAKPGSMVAMDASVQIKGKLKVSFKKMFTGGEMTESIFTGPGEVLLAPETWGDIVPIRLDGSQDWRVGRDAFLACTTGVTRTTKSQGFGKALFSGEGLFVYHVNGQGVMWVQSLGAITSRVLQPGEQWIVDNGHLVAWTAEYKVERISAGGLFSAAHTDEGLVCRFTGPGIVYIQSRNPETLGEWIAQQVPVRPAPSST</sequence>
<dbReference type="InterPro" id="IPR016031">
    <property type="entry name" value="Trp_RNA-bd_attenuator-like_dom"/>
</dbReference>
<reference evidence="3 4" key="1">
    <citation type="journal article" date="2015" name="Sci. Rep.">
        <title>Chromosome-level genome map provides insights into diverse defense mechanisms in the medicinal fungus Ganoderma sinense.</title>
        <authorList>
            <person name="Zhu Y."/>
            <person name="Xu J."/>
            <person name="Sun C."/>
            <person name="Zhou S."/>
            <person name="Xu H."/>
            <person name="Nelson D.R."/>
            <person name="Qian J."/>
            <person name="Song J."/>
            <person name="Luo H."/>
            <person name="Xiang L."/>
            <person name="Li Y."/>
            <person name="Xu Z."/>
            <person name="Ji A."/>
            <person name="Wang L."/>
            <person name="Lu S."/>
            <person name="Hayward A."/>
            <person name="Sun W."/>
            <person name="Li X."/>
            <person name="Schwartz D.C."/>
            <person name="Wang Y."/>
            <person name="Chen S."/>
        </authorList>
    </citation>
    <scope>NUCLEOTIDE SEQUENCE [LARGE SCALE GENOMIC DNA]</scope>
    <source>
        <strain evidence="3 4">ZZ0214-1</strain>
    </source>
</reference>
<name>A0A2G8S7I4_9APHY</name>
<dbReference type="EMBL" id="AYKW01000019">
    <property type="protein sequence ID" value="PIL29736.1"/>
    <property type="molecule type" value="Genomic_DNA"/>
</dbReference>
<feature type="compositionally biased region" description="Pro residues" evidence="2">
    <location>
        <begin position="41"/>
        <end position="51"/>
    </location>
</feature>
<feature type="compositionally biased region" description="Low complexity" evidence="2">
    <location>
        <begin position="52"/>
        <end position="65"/>
    </location>
</feature>
<comment type="similarity">
    <text evidence="1">Belongs to the AIM24 family.</text>
</comment>
<feature type="compositionally biased region" description="Low complexity" evidence="2">
    <location>
        <begin position="16"/>
        <end position="26"/>
    </location>
</feature>
<accession>A0A2G8S7I4</accession>
<dbReference type="Pfam" id="PF01987">
    <property type="entry name" value="AIM24"/>
    <property type="match status" value="1"/>
</dbReference>
<dbReference type="InterPro" id="IPR036983">
    <property type="entry name" value="AIM24_sf"/>
</dbReference>
<evidence type="ECO:0000256" key="1">
    <source>
        <dbReference type="RuleBase" id="RU363045"/>
    </source>
</evidence>
<dbReference type="Gene3D" id="3.60.160.10">
    <property type="entry name" value="Mitochondrial biogenesis AIM24"/>
    <property type="match status" value="1"/>
</dbReference>
<keyword evidence="1" id="KW-0496">Mitochondrion</keyword>
<dbReference type="OrthoDB" id="1705416at2759"/>
<organism evidence="3 4">
    <name type="scientific">Ganoderma sinense ZZ0214-1</name>
    <dbReference type="NCBI Taxonomy" id="1077348"/>
    <lineage>
        <taxon>Eukaryota</taxon>
        <taxon>Fungi</taxon>
        <taxon>Dikarya</taxon>
        <taxon>Basidiomycota</taxon>
        <taxon>Agaricomycotina</taxon>
        <taxon>Agaricomycetes</taxon>
        <taxon>Polyporales</taxon>
        <taxon>Polyporaceae</taxon>
        <taxon>Ganoderma</taxon>
    </lineage>
</organism>
<dbReference type="SUPFAM" id="SSF51219">
    <property type="entry name" value="TRAP-like"/>
    <property type="match status" value="1"/>
</dbReference>
<comment type="subcellular location">
    <subcellularLocation>
        <location evidence="1">Mitochondrion</location>
    </subcellularLocation>
</comment>
<protein>
    <recommendedName>
        <fullName evidence="1">Altered inheritance of mitochondria protein 24, mitochondrial</fullName>
    </recommendedName>
</protein>
<dbReference type="AlphaFoldDB" id="A0A2G8S7I4"/>
<dbReference type="InterPro" id="IPR002838">
    <property type="entry name" value="AIM24"/>
</dbReference>
<proteinExistence type="inferred from homology"/>
<dbReference type="PANTHER" id="PTHR43657">
    <property type="entry name" value="TRYPTOPHAN RNA-BINDING ATTENUATOR PROTEIN-LIKE PROTEIN"/>
    <property type="match status" value="1"/>
</dbReference>
<keyword evidence="4" id="KW-1185">Reference proteome</keyword>
<dbReference type="Proteomes" id="UP000230002">
    <property type="component" value="Unassembled WGS sequence"/>
</dbReference>
<dbReference type="PANTHER" id="PTHR43657:SF1">
    <property type="entry name" value="ALTERED INHERITANCE OF MITOCHONDRIA PROTEIN 24, MITOCHONDRIAL"/>
    <property type="match status" value="1"/>
</dbReference>
<comment type="caution">
    <text evidence="3">The sequence shown here is derived from an EMBL/GenBank/DDBJ whole genome shotgun (WGS) entry which is preliminary data.</text>
</comment>
<feature type="region of interest" description="Disordered" evidence="2">
    <location>
        <begin position="1"/>
        <end position="71"/>
    </location>
</feature>
<dbReference type="GO" id="GO:0005739">
    <property type="term" value="C:mitochondrion"/>
    <property type="evidence" value="ECO:0007669"/>
    <property type="project" value="UniProtKB-SubCell"/>
</dbReference>
<evidence type="ECO:0000313" key="3">
    <source>
        <dbReference type="EMBL" id="PIL29736.1"/>
    </source>
</evidence>
<dbReference type="SUPFAM" id="SSF81995">
    <property type="entry name" value="beta-sandwich domain of Sec23/24"/>
    <property type="match status" value="1"/>
</dbReference>
<dbReference type="NCBIfam" id="TIGR00266">
    <property type="entry name" value="TIGR00266 family protein"/>
    <property type="match status" value="1"/>
</dbReference>
<gene>
    <name evidence="3" type="ORF">GSI_08175</name>
</gene>